<keyword evidence="5" id="KW-1185">Reference proteome</keyword>
<dbReference type="Pfam" id="PF00059">
    <property type="entry name" value="Lectin_C"/>
    <property type="match status" value="1"/>
</dbReference>
<dbReference type="Ensembl" id="ENSECRT00000001864.1">
    <property type="protein sequence ID" value="ENSECRP00000001840.1"/>
    <property type="gene ID" value="ENSECRG00000001276.1"/>
</dbReference>
<proteinExistence type="predicted"/>
<dbReference type="CDD" id="cd03590">
    <property type="entry name" value="CLECT_DC-SIGN_like"/>
    <property type="match status" value="1"/>
</dbReference>
<evidence type="ECO:0000256" key="1">
    <source>
        <dbReference type="ARBA" id="ARBA00022734"/>
    </source>
</evidence>
<evidence type="ECO:0000256" key="2">
    <source>
        <dbReference type="SAM" id="Phobius"/>
    </source>
</evidence>
<organism evidence="4 5">
    <name type="scientific">Erpetoichthys calabaricus</name>
    <name type="common">Rope fish</name>
    <name type="synonym">Calamoichthys calabaricus</name>
    <dbReference type="NCBI Taxonomy" id="27687"/>
    <lineage>
        <taxon>Eukaryota</taxon>
        <taxon>Metazoa</taxon>
        <taxon>Chordata</taxon>
        <taxon>Craniata</taxon>
        <taxon>Vertebrata</taxon>
        <taxon>Euteleostomi</taxon>
        <taxon>Actinopterygii</taxon>
        <taxon>Polypteriformes</taxon>
        <taxon>Polypteridae</taxon>
        <taxon>Erpetoichthys</taxon>
    </lineage>
</organism>
<dbReference type="Proteomes" id="UP000694620">
    <property type="component" value="Chromosome 5"/>
</dbReference>
<protein>
    <submittedName>
        <fullName evidence="4">Low affinity immunoglobulin epsilon Fc receptor-like</fullName>
    </submittedName>
</protein>
<sequence>MMQMNNWDHDYENVYENYDYSCQKKSEEQHKAPEQHATPDKKCHLFKLVHLLLLCLLMAAIIFLTSYYFIALNDKEQKFEALKSENYNLSNNFSDLLERHSTLQSKFQNLNENHSTLQSKFQILDESHAALQSKYKILHKEHIEMSINLTELNKECLVRKSSLESSCHVCKKGWMQLNSKCYYFSTDKWTWQSSRDHCRTLGGQLVIIENAMEQEFLKNKINVIGEKNYWIGLTDLANQGKYVWLDNRPLDPKQSFWHSSQPNGKNEHCVQIEAEEKWHDFPCATLTKMICEIDATMVNI</sequence>
<keyword evidence="2" id="KW-1133">Transmembrane helix</keyword>
<keyword evidence="1" id="KW-0430">Lectin</keyword>
<dbReference type="InterPro" id="IPR033989">
    <property type="entry name" value="CD209-like_CTLD"/>
</dbReference>
<feature type="domain" description="C-type lectin" evidence="3">
    <location>
        <begin position="177"/>
        <end position="292"/>
    </location>
</feature>
<evidence type="ECO:0000313" key="5">
    <source>
        <dbReference type="Proteomes" id="UP000694620"/>
    </source>
</evidence>
<reference evidence="4" key="3">
    <citation type="submission" date="2025-09" db="UniProtKB">
        <authorList>
            <consortium name="Ensembl"/>
        </authorList>
    </citation>
    <scope>IDENTIFICATION</scope>
</reference>
<dbReference type="Gene3D" id="3.10.100.10">
    <property type="entry name" value="Mannose-Binding Protein A, subunit A"/>
    <property type="match status" value="1"/>
</dbReference>
<gene>
    <name evidence="4" type="primary">LOC114651553</name>
</gene>
<dbReference type="SMART" id="SM00034">
    <property type="entry name" value="CLECT"/>
    <property type="match status" value="1"/>
</dbReference>
<dbReference type="InterPro" id="IPR016186">
    <property type="entry name" value="C-type_lectin-like/link_sf"/>
</dbReference>
<dbReference type="OrthoDB" id="6337382at2759"/>
<name>A0A8C4RFT3_ERPCA</name>
<dbReference type="GeneID" id="114651553"/>
<dbReference type="SUPFAM" id="SSF56436">
    <property type="entry name" value="C-type lectin-like"/>
    <property type="match status" value="1"/>
</dbReference>
<reference evidence="4" key="1">
    <citation type="submission" date="2021-06" db="EMBL/GenBank/DDBJ databases">
        <authorList>
            <consortium name="Wellcome Sanger Institute Data Sharing"/>
        </authorList>
    </citation>
    <scope>NUCLEOTIDE SEQUENCE [LARGE SCALE GENOMIC DNA]</scope>
</reference>
<reference evidence="4" key="2">
    <citation type="submission" date="2025-08" db="UniProtKB">
        <authorList>
            <consortium name="Ensembl"/>
        </authorList>
    </citation>
    <scope>IDENTIFICATION</scope>
</reference>
<dbReference type="InterPro" id="IPR050111">
    <property type="entry name" value="C-type_lectin/snaclec_domain"/>
</dbReference>
<dbReference type="PROSITE" id="PS50041">
    <property type="entry name" value="C_TYPE_LECTIN_2"/>
    <property type="match status" value="1"/>
</dbReference>
<feature type="transmembrane region" description="Helical" evidence="2">
    <location>
        <begin position="48"/>
        <end position="70"/>
    </location>
</feature>
<keyword evidence="2" id="KW-0472">Membrane</keyword>
<evidence type="ECO:0000313" key="4">
    <source>
        <dbReference type="Ensembl" id="ENSECRP00000001840.1"/>
    </source>
</evidence>
<dbReference type="InterPro" id="IPR016187">
    <property type="entry name" value="CTDL_fold"/>
</dbReference>
<dbReference type="GeneTree" id="ENSGT01030000234575"/>
<dbReference type="AlphaFoldDB" id="A0A8C4RFT3"/>
<keyword evidence="2" id="KW-0812">Transmembrane</keyword>
<dbReference type="RefSeq" id="XP_028657187.1">
    <property type="nucleotide sequence ID" value="XM_028801354.2"/>
</dbReference>
<accession>A0A8C4RFT3</accession>
<dbReference type="PANTHER" id="PTHR22803">
    <property type="entry name" value="MANNOSE, PHOSPHOLIPASE, LECTIN RECEPTOR RELATED"/>
    <property type="match status" value="1"/>
</dbReference>
<dbReference type="GO" id="GO:0030246">
    <property type="term" value="F:carbohydrate binding"/>
    <property type="evidence" value="ECO:0007669"/>
    <property type="project" value="UniProtKB-KW"/>
</dbReference>
<evidence type="ECO:0000259" key="3">
    <source>
        <dbReference type="PROSITE" id="PS50041"/>
    </source>
</evidence>
<dbReference type="InterPro" id="IPR001304">
    <property type="entry name" value="C-type_lectin-like"/>
</dbReference>